<evidence type="ECO:0000313" key="2">
    <source>
        <dbReference type="Proteomes" id="UP001273531"/>
    </source>
</evidence>
<name>A0ABU3YBI6_9SPHN</name>
<proteinExistence type="predicted"/>
<evidence type="ECO:0000313" key="1">
    <source>
        <dbReference type="EMBL" id="MDV3458758.1"/>
    </source>
</evidence>
<dbReference type="InterPro" id="IPR009560">
    <property type="entry name" value="DUF1176"/>
</dbReference>
<dbReference type="EMBL" id="JAWJEJ010000002">
    <property type="protein sequence ID" value="MDV3458758.1"/>
    <property type="molecule type" value="Genomic_DNA"/>
</dbReference>
<gene>
    <name evidence="1" type="ORF">RZN05_17305</name>
</gene>
<accession>A0ABU3YBI6</accession>
<comment type="caution">
    <text evidence="1">The sequence shown here is derived from an EMBL/GenBank/DDBJ whole genome shotgun (WGS) entry which is preliminary data.</text>
</comment>
<reference evidence="1 2" key="1">
    <citation type="submission" date="2023-10" db="EMBL/GenBank/DDBJ databases">
        <title>Sphingomonas sp. HF-S4 16S ribosomal RNA gene Genome sequencing and assembly.</title>
        <authorList>
            <person name="Lee H."/>
        </authorList>
    </citation>
    <scope>NUCLEOTIDE SEQUENCE [LARGE SCALE GENOMIC DNA]</scope>
    <source>
        <strain evidence="1 2">HF-S4</strain>
    </source>
</reference>
<dbReference type="RefSeq" id="WP_317227930.1">
    <property type="nucleotide sequence ID" value="NZ_JAWJEJ010000002.1"/>
</dbReference>
<sequence>MLTFALLLAAADPATGAFQTYGDWAVACDNLKVCEMTSLVSDEGDLPDDGPLTASISRDPGPQGGFEIAVDAGKAPGSLTLAVDGKAVAQGIAKDEVVRFRDADAARIVAAVANGTALSLGNVKISLKGSSAALRFIDAGQGRAGTVTAAVAQGTKPATAVPAPPATPRVAALRASGTPATVNAAMRKQLEKLSSCEDYTDDGEKAEGAIETFALGGGASLALVPCGSGAYNVNTVPFVLRGGKAEVADIDYSSDGSGEAPMLTNAWWDAKASVLGTHAKGRGIGDCGESASYVWDGKAFHLIELRRMDECRGSINWLRTWTAEPVYR</sequence>
<organism evidence="1 2">
    <name type="scientific">Sphingomonas agrestis</name>
    <dbReference type="NCBI Taxonomy" id="3080540"/>
    <lineage>
        <taxon>Bacteria</taxon>
        <taxon>Pseudomonadati</taxon>
        <taxon>Pseudomonadota</taxon>
        <taxon>Alphaproteobacteria</taxon>
        <taxon>Sphingomonadales</taxon>
        <taxon>Sphingomonadaceae</taxon>
        <taxon>Sphingomonas</taxon>
    </lineage>
</organism>
<dbReference type="Pfam" id="PF06674">
    <property type="entry name" value="DUF1176"/>
    <property type="match status" value="1"/>
</dbReference>
<protein>
    <submittedName>
        <fullName evidence="1">DUF1176 domain-containing protein</fullName>
    </submittedName>
</protein>
<keyword evidence="2" id="KW-1185">Reference proteome</keyword>
<dbReference type="Proteomes" id="UP001273531">
    <property type="component" value="Unassembled WGS sequence"/>
</dbReference>